<proteinExistence type="predicted"/>
<comment type="caution">
    <text evidence="2">The sequence shown here is derived from an EMBL/GenBank/DDBJ whole genome shotgun (WGS) entry which is preliminary data.</text>
</comment>
<reference evidence="3" key="1">
    <citation type="submission" date="2018-05" db="EMBL/GenBank/DDBJ databases">
        <authorList>
            <person name="Nie L."/>
        </authorList>
    </citation>
    <scope>NUCLEOTIDE SEQUENCE [LARGE SCALE GENOMIC DNA]</scope>
    <source>
        <strain evidence="3">NL</strain>
    </source>
</reference>
<evidence type="ECO:0000313" key="3">
    <source>
        <dbReference type="Proteomes" id="UP000248553"/>
    </source>
</evidence>
<evidence type="ECO:0000259" key="1">
    <source>
        <dbReference type="Pfam" id="PF13391"/>
    </source>
</evidence>
<dbReference type="EMBL" id="QHKM01000006">
    <property type="protein sequence ID" value="RAK64569.1"/>
    <property type="molecule type" value="Genomic_DNA"/>
</dbReference>
<organism evidence="2 3">
    <name type="scientific">Hymenobacter edaphi</name>
    <dbReference type="NCBI Taxonomy" id="2211146"/>
    <lineage>
        <taxon>Bacteria</taxon>
        <taxon>Pseudomonadati</taxon>
        <taxon>Bacteroidota</taxon>
        <taxon>Cytophagia</taxon>
        <taxon>Cytophagales</taxon>
        <taxon>Hymenobacteraceae</taxon>
        <taxon>Hymenobacter</taxon>
    </lineage>
</organism>
<dbReference type="AlphaFoldDB" id="A0A328BCV2"/>
<accession>A0A328BCV2</accession>
<protein>
    <recommendedName>
        <fullName evidence="1">HNH nuclease domain-containing protein</fullName>
    </recommendedName>
</protein>
<dbReference type="InterPro" id="IPR011396">
    <property type="entry name" value="PT_DNA_restrict"/>
</dbReference>
<evidence type="ECO:0000313" key="2">
    <source>
        <dbReference type="EMBL" id="RAK64569.1"/>
    </source>
</evidence>
<keyword evidence="3" id="KW-1185">Reference proteome</keyword>
<gene>
    <name evidence="2" type="ORF">DLM85_17910</name>
</gene>
<dbReference type="PIRSF" id="PIRSF030850">
    <property type="entry name" value="UCP030850"/>
    <property type="match status" value="1"/>
</dbReference>
<dbReference type="InterPro" id="IPR003615">
    <property type="entry name" value="HNH_nuc"/>
</dbReference>
<feature type="domain" description="HNH nuclease" evidence="1">
    <location>
        <begin position="236"/>
        <end position="278"/>
    </location>
</feature>
<dbReference type="CDD" id="cd00085">
    <property type="entry name" value="HNHc"/>
    <property type="match status" value="1"/>
</dbReference>
<sequence length="327" mass="37427">MRFRRLTSLQHFIDRLTRLNVDSQLRAGVRVESPYKPALLLAVLDGVEGGQIADNRIAITPELIAAFKAYCELLSPGPEYRAAPFQLPFFHLQGRNDARRFWFLHARPGHELVLTSSRSVRSFGHLRDVVAHASLDPALWALLQEPVAREAIRQALLQRYFPLTQQYFRPQVGQQKLDELGRQLLQESPATYQRQLDLTDETDVFLRKGAFVQQVLRAYQSTCAVSELQLIATSGAAPLLDACHIVPWAVSHDDTIGNGLALCPNLHRAFDRKLFWIDDEYRVRVAPGFGELNGHDYGVQRFNGKLLRLPRVREWWPRAENFRQQRG</sequence>
<dbReference type="Proteomes" id="UP000248553">
    <property type="component" value="Unassembled WGS sequence"/>
</dbReference>
<dbReference type="OrthoDB" id="67788at2"/>
<dbReference type="Pfam" id="PF13391">
    <property type="entry name" value="HNH_2"/>
    <property type="match status" value="1"/>
</dbReference>
<name>A0A328BCV2_9BACT</name>